<evidence type="ECO:0000313" key="2">
    <source>
        <dbReference type="Proteomes" id="UP000001542"/>
    </source>
</evidence>
<proteinExistence type="predicted"/>
<sequence>MSRASSAPLESMDNIKACLKGYSRLLRRDFLAILVKMTAKEFGIRTVRCDWRTRKGMFAFLQGSWERFHPLLNQPTVFNWYCTNFDSAEKLFSNRKFVMFIYANWKQYESFLTNPNTILCIKSHSNGIETLINSPSVPKGFDWLESEPGKSILEIVHHFKNGQAGKFHQDDIEIASSPEEQTPEPMKELQPEPELNLQPEADEDHIDLEYAFFLYPQDYMFVDFKKPMQITHIDDPFLMDEYSL</sequence>
<dbReference type="VEuPathDB" id="TrichDB:TVAG_499040"/>
<gene>
    <name evidence="1" type="ORF">TVAG_499040</name>
</gene>
<organism evidence="1 2">
    <name type="scientific">Trichomonas vaginalis (strain ATCC PRA-98 / G3)</name>
    <dbReference type="NCBI Taxonomy" id="412133"/>
    <lineage>
        <taxon>Eukaryota</taxon>
        <taxon>Metamonada</taxon>
        <taxon>Parabasalia</taxon>
        <taxon>Trichomonadida</taxon>
        <taxon>Trichomonadidae</taxon>
        <taxon>Trichomonas</taxon>
    </lineage>
</organism>
<dbReference type="RefSeq" id="XP_001310297.1">
    <property type="nucleotide sequence ID" value="XM_001310296.1"/>
</dbReference>
<dbReference type="Proteomes" id="UP000001542">
    <property type="component" value="Unassembled WGS sequence"/>
</dbReference>
<evidence type="ECO:0000313" key="1">
    <source>
        <dbReference type="EMBL" id="EAX97367.1"/>
    </source>
</evidence>
<name>A2FCK8_TRIV3</name>
<dbReference type="InParanoid" id="A2FCK8"/>
<protein>
    <submittedName>
        <fullName evidence="1">Uncharacterized protein</fullName>
    </submittedName>
</protein>
<accession>A2FCK8</accession>
<reference evidence="1" key="2">
    <citation type="journal article" date="2007" name="Science">
        <title>Draft genome sequence of the sexually transmitted pathogen Trichomonas vaginalis.</title>
        <authorList>
            <person name="Carlton J.M."/>
            <person name="Hirt R.P."/>
            <person name="Silva J.C."/>
            <person name="Delcher A.L."/>
            <person name="Schatz M."/>
            <person name="Zhao Q."/>
            <person name="Wortman J.R."/>
            <person name="Bidwell S.L."/>
            <person name="Alsmark U.C.M."/>
            <person name="Besteiro S."/>
            <person name="Sicheritz-Ponten T."/>
            <person name="Noel C.J."/>
            <person name="Dacks J.B."/>
            <person name="Foster P.G."/>
            <person name="Simillion C."/>
            <person name="Van de Peer Y."/>
            <person name="Miranda-Saavedra D."/>
            <person name="Barton G.J."/>
            <person name="Westrop G.D."/>
            <person name="Mueller S."/>
            <person name="Dessi D."/>
            <person name="Fiori P.L."/>
            <person name="Ren Q."/>
            <person name="Paulsen I."/>
            <person name="Zhang H."/>
            <person name="Bastida-Corcuera F.D."/>
            <person name="Simoes-Barbosa A."/>
            <person name="Brown M.T."/>
            <person name="Hayes R.D."/>
            <person name="Mukherjee M."/>
            <person name="Okumura C.Y."/>
            <person name="Schneider R."/>
            <person name="Smith A.J."/>
            <person name="Vanacova S."/>
            <person name="Villalvazo M."/>
            <person name="Haas B.J."/>
            <person name="Pertea M."/>
            <person name="Feldblyum T.V."/>
            <person name="Utterback T.R."/>
            <person name="Shu C.L."/>
            <person name="Osoegawa K."/>
            <person name="de Jong P.J."/>
            <person name="Hrdy I."/>
            <person name="Horvathova L."/>
            <person name="Zubacova Z."/>
            <person name="Dolezal P."/>
            <person name="Malik S.B."/>
            <person name="Logsdon J.M. Jr."/>
            <person name="Henze K."/>
            <person name="Gupta A."/>
            <person name="Wang C.C."/>
            <person name="Dunne R.L."/>
            <person name="Upcroft J.A."/>
            <person name="Upcroft P."/>
            <person name="White O."/>
            <person name="Salzberg S.L."/>
            <person name="Tang P."/>
            <person name="Chiu C.-H."/>
            <person name="Lee Y.-S."/>
            <person name="Embley T.M."/>
            <person name="Coombs G.H."/>
            <person name="Mottram J.C."/>
            <person name="Tachezy J."/>
            <person name="Fraser-Liggett C.M."/>
            <person name="Johnson P.J."/>
        </authorList>
    </citation>
    <scope>NUCLEOTIDE SEQUENCE [LARGE SCALE GENOMIC DNA]</scope>
    <source>
        <strain evidence="1">G3</strain>
    </source>
</reference>
<dbReference type="VEuPathDB" id="TrichDB:TVAGG3_0801360"/>
<reference evidence="1" key="1">
    <citation type="submission" date="2006-10" db="EMBL/GenBank/DDBJ databases">
        <authorList>
            <person name="Amadeo P."/>
            <person name="Zhao Q."/>
            <person name="Wortman J."/>
            <person name="Fraser-Liggett C."/>
            <person name="Carlton J."/>
        </authorList>
    </citation>
    <scope>NUCLEOTIDE SEQUENCE</scope>
    <source>
        <strain evidence="1">G3</strain>
    </source>
</reference>
<dbReference type="KEGG" id="tva:4755149"/>
<dbReference type="AlphaFoldDB" id="A2FCK8"/>
<dbReference type="EMBL" id="DS113718">
    <property type="protein sequence ID" value="EAX97367.1"/>
    <property type="molecule type" value="Genomic_DNA"/>
</dbReference>
<keyword evidence="2" id="KW-1185">Reference proteome</keyword>